<evidence type="ECO:0000313" key="12">
    <source>
        <dbReference type="Proteomes" id="UP001241056"/>
    </source>
</evidence>
<evidence type="ECO:0000313" key="11">
    <source>
        <dbReference type="EMBL" id="MDM7858955.1"/>
    </source>
</evidence>
<proteinExistence type="predicted"/>
<evidence type="ECO:0000256" key="7">
    <source>
        <dbReference type="ARBA" id="ARBA00023065"/>
    </source>
</evidence>
<evidence type="ECO:0000256" key="9">
    <source>
        <dbReference type="ARBA" id="ARBA00031636"/>
    </source>
</evidence>
<feature type="transmembrane region" description="Helical" evidence="10">
    <location>
        <begin position="243"/>
        <end position="271"/>
    </location>
</feature>
<dbReference type="Proteomes" id="UP001241056">
    <property type="component" value="Unassembled WGS sequence"/>
</dbReference>
<dbReference type="NCBIfam" id="TIGR00797">
    <property type="entry name" value="matE"/>
    <property type="match status" value="1"/>
</dbReference>
<comment type="subcellular location">
    <subcellularLocation>
        <location evidence="1">Cell inner membrane</location>
        <topology evidence="1">Multi-pass membrane protein</topology>
    </subcellularLocation>
</comment>
<evidence type="ECO:0000256" key="8">
    <source>
        <dbReference type="ARBA" id="ARBA00023136"/>
    </source>
</evidence>
<dbReference type="PANTHER" id="PTHR43298:SF2">
    <property type="entry name" value="FMN_FAD EXPORTER YEEO-RELATED"/>
    <property type="match status" value="1"/>
</dbReference>
<name>A0ABT7SRZ9_9GAMM</name>
<feature type="transmembrane region" description="Helical" evidence="10">
    <location>
        <begin position="135"/>
        <end position="155"/>
    </location>
</feature>
<feature type="transmembrane region" description="Helical" evidence="10">
    <location>
        <begin position="277"/>
        <end position="297"/>
    </location>
</feature>
<dbReference type="PIRSF" id="PIRSF006603">
    <property type="entry name" value="DinF"/>
    <property type="match status" value="1"/>
</dbReference>
<feature type="transmembrane region" description="Helical" evidence="10">
    <location>
        <begin position="97"/>
        <end position="115"/>
    </location>
</feature>
<organism evidence="11 12">
    <name type="scientific">Thiopseudomonas acetoxidans</name>
    <dbReference type="NCBI Taxonomy" id="3041622"/>
    <lineage>
        <taxon>Bacteria</taxon>
        <taxon>Pseudomonadati</taxon>
        <taxon>Pseudomonadota</taxon>
        <taxon>Gammaproteobacteria</taxon>
        <taxon>Pseudomonadales</taxon>
        <taxon>Pseudomonadaceae</taxon>
        <taxon>Thiopseudomonas</taxon>
    </lineage>
</organism>
<feature type="transmembrane region" description="Helical" evidence="10">
    <location>
        <begin position="424"/>
        <end position="443"/>
    </location>
</feature>
<evidence type="ECO:0000256" key="10">
    <source>
        <dbReference type="SAM" id="Phobius"/>
    </source>
</evidence>
<keyword evidence="12" id="KW-1185">Reference proteome</keyword>
<evidence type="ECO:0000256" key="2">
    <source>
        <dbReference type="ARBA" id="ARBA00022448"/>
    </source>
</evidence>
<evidence type="ECO:0000256" key="4">
    <source>
        <dbReference type="ARBA" id="ARBA00022475"/>
    </source>
</evidence>
<dbReference type="EMBL" id="JAUCDY010000021">
    <property type="protein sequence ID" value="MDM7858955.1"/>
    <property type="molecule type" value="Genomic_DNA"/>
</dbReference>
<feature type="transmembrane region" description="Helical" evidence="10">
    <location>
        <begin position="200"/>
        <end position="222"/>
    </location>
</feature>
<protein>
    <recommendedName>
        <fullName evidence="9">Multidrug-efflux transporter</fullName>
    </recommendedName>
</protein>
<feature type="transmembrane region" description="Helical" evidence="10">
    <location>
        <begin position="167"/>
        <end position="188"/>
    </location>
</feature>
<dbReference type="InterPro" id="IPR002528">
    <property type="entry name" value="MATE_fam"/>
</dbReference>
<dbReference type="RefSeq" id="WP_289411806.1">
    <property type="nucleotide sequence ID" value="NZ_JAUCDY010000021.1"/>
</dbReference>
<feature type="transmembrane region" description="Helical" evidence="10">
    <location>
        <begin position="318"/>
        <end position="341"/>
    </location>
</feature>
<keyword evidence="5 10" id="KW-0812">Transmembrane</keyword>
<dbReference type="Pfam" id="PF01554">
    <property type="entry name" value="MatE"/>
    <property type="match status" value="2"/>
</dbReference>
<dbReference type="PANTHER" id="PTHR43298">
    <property type="entry name" value="MULTIDRUG RESISTANCE PROTEIN NORM-RELATED"/>
    <property type="match status" value="1"/>
</dbReference>
<keyword evidence="8 10" id="KW-0472">Membrane</keyword>
<keyword evidence="6 10" id="KW-1133">Transmembrane helix</keyword>
<feature type="transmembrane region" description="Helical" evidence="10">
    <location>
        <begin position="392"/>
        <end position="412"/>
    </location>
</feature>
<feature type="transmembrane region" description="Helical" evidence="10">
    <location>
        <begin position="353"/>
        <end position="371"/>
    </location>
</feature>
<evidence type="ECO:0000256" key="3">
    <source>
        <dbReference type="ARBA" id="ARBA00022449"/>
    </source>
</evidence>
<evidence type="ECO:0000256" key="1">
    <source>
        <dbReference type="ARBA" id="ARBA00004429"/>
    </source>
</evidence>
<keyword evidence="3" id="KW-0050">Antiport</keyword>
<evidence type="ECO:0000256" key="6">
    <source>
        <dbReference type="ARBA" id="ARBA00022989"/>
    </source>
</evidence>
<evidence type="ECO:0000256" key="5">
    <source>
        <dbReference type="ARBA" id="ARBA00022692"/>
    </source>
</evidence>
<feature type="transmembrane region" description="Helical" evidence="10">
    <location>
        <begin position="59"/>
        <end position="76"/>
    </location>
</feature>
<dbReference type="InterPro" id="IPR048279">
    <property type="entry name" value="MdtK-like"/>
</dbReference>
<keyword evidence="4" id="KW-1003">Cell membrane</keyword>
<keyword evidence="7" id="KW-0406">Ion transport</keyword>
<dbReference type="CDD" id="cd13131">
    <property type="entry name" value="MATE_NorM_like"/>
    <property type="match status" value="1"/>
</dbReference>
<reference evidence="11 12" key="1">
    <citation type="submission" date="2023-06" db="EMBL/GenBank/DDBJ databases">
        <title>Thiopseudomonas sp. CY1220 draft genome sequence.</title>
        <authorList>
            <person name="Zhao G."/>
            <person name="An M."/>
        </authorList>
    </citation>
    <scope>NUCLEOTIDE SEQUENCE [LARGE SCALE GENOMIC DNA]</scope>
    <source>
        <strain evidence="11 12">CY1220</strain>
    </source>
</reference>
<gene>
    <name evidence="11" type="ORF">QEZ41_11845</name>
</gene>
<dbReference type="InterPro" id="IPR050222">
    <property type="entry name" value="MATE_MdtK"/>
</dbReference>
<accession>A0ABT7SRZ9</accession>
<comment type="caution">
    <text evidence="11">The sequence shown here is derived from an EMBL/GenBank/DDBJ whole genome shotgun (WGS) entry which is preliminary data.</text>
</comment>
<keyword evidence="2" id="KW-0813">Transport</keyword>
<sequence>MYNNTLVARITSEWRRLLSLTIPIVIAQLANTAMGFVDTMMAGRVSPNDLAAVALGNSIWVPIFLLMSGVLLATTAKAARLFGAGDNASIGPLVRQALWLGLMFGSGLAVLMWNAKPLMHWLQISPALIEPAMGYLRAVACGFPAVAVYLVFRCYSDALGRTRPSMVIGILGLLINIPVNYIFIYGKLGVPAMGGVGCGWATALVMVFMALAMLVWVRWAPYYQGHNVFARFQWPNLSMQKSLATLGVPIGIAIFAEASIFSIIALLIGGLGANTVAGHQIALNFSSLVFMLPYSLGMATTVRVGQAMGAQQPQQARFAAFVAMGTALLVACISAGYMTWLRESIARIYTEDPVVLSIAAALIVYAAVFQFSDAVQVTAAGALRGYQDTRMTMLITLVSYWGVGLPIGYILGLTDYLGTAQGPAGMWQGLIAGLTCAAVLLGFRLRHISNKQIVQLQA</sequence>